<gene>
    <name evidence="7 8" type="primary">mltG</name>
    <name evidence="8" type="ORF">GWK10_01110</name>
</gene>
<feature type="transmembrane region" description="Helical" evidence="7">
    <location>
        <begin position="7"/>
        <end position="27"/>
    </location>
</feature>
<dbReference type="Proteomes" id="UP000474296">
    <property type="component" value="Unassembled WGS sequence"/>
</dbReference>
<evidence type="ECO:0000256" key="7">
    <source>
        <dbReference type="HAMAP-Rule" id="MF_02065"/>
    </source>
</evidence>
<keyword evidence="5 7" id="KW-0456">Lyase</keyword>
<dbReference type="Pfam" id="PF02618">
    <property type="entry name" value="YceG"/>
    <property type="match status" value="1"/>
</dbReference>
<dbReference type="PANTHER" id="PTHR30518">
    <property type="entry name" value="ENDOLYTIC MUREIN TRANSGLYCOSYLASE"/>
    <property type="match status" value="1"/>
</dbReference>
<keyword evidence="1 7" id="KW-1003">Cell membrane</keyword>
<keyword evidence="6 7" id="KW-0961">Cell wall biogenesis/degradation</keyword>
<evidence type="ECO:0000313" key="8">
    <source>
        <dbReference type="EMBL" id="NER15786.1"/>
    </source>
</evidence>
<evidence type="ECO:0000256" key="2">
    <source>
        <dbReference type="ARBA" id="ARBA00022692"/>
    </source>
</evidence>
<accession>A0A6M0CDA1</accession>
<dbReference type="GO" id="GO:0005886">
    <property type="term" value="C:plasma membrane"/>
    <property type="evidence" value="ECO:0007669"/>
    <property type="project" value="UniProtKB-SubCell"/>
</dbReference>
<evidence type="ECO:0000256" key="5">
    <source>
        <dbReference type="ARBA" id="ARBA00023239"/>
    </source>
</evidence>
<keyword evidence="9" id="KW-1185">Reference proteome</keyword>
<dbReference type="CDD" id="cd08010">
    <property type="entry name" value="MltG_like"/>
    <property type="match status" value="1"/>
</dbReference>
<evidence type="ECO:0000256" key="3">
    <source>
        <dbReference type="ARBA" id="ARBA00022989"/>
    </source>
</evidence>
<dbReference type="Gene3D" id="3.30.160.60">
    <property type="entry name" value="Classic Zinc Finger"/>
    <property type="match status" value="1"/>
</dbReference>
<dbReference type="RefSeq" id="WP_164029055.1">
    <property type="nucleotide sequence ID" value="NZ_JAABOQ010000001.1"/>
</dbReference>
<keyword evidence="4 7" id="KW-0472">Membrane</keyword>
<dbReference type="NCBIfam" id="TIGR00247">
    <property type="entry name" value="endolytic transglycosylase MltG"/>
    <property type="match status" value="1"/>
</dbReference>
<dbReference type="HAMAP" id="MF_02065">
    <property type="entry name" value="MltG"/>
    <property type="match status" value="1"/>
</dbReference>
<sequence length="346" mass="39644">MSNLKKIVLLILLLGIVAGGLFVYNFYNVFFNPNTAFNNDKAFVFISSNASFDDVREQLTPLLKNVDDFETTANKKGYKIKGGKYAIKKGMNNNEIVNSLRSNNIPIKISFNNQDRLELLAGRIAAQLEKDSVDFLNAFRDETFLKEKGFSLDDALTMYVPNSYEVYWNLSPEGFRDRMYKEYKSFWNTSRIQKAKTIGYTPIEIVSLAAIVDKESVKIEERPRIAGVYLNRLKKGIRLQADPTVIYAMQKAQNNFDLVIKRVLSKDLEIDSPYNTYKNIGIPPGPISMPDISAVDAVLNAEKHNYIFFVADIERFGYHLFAETHSQHIANANKYRRWATQNNILR</sequence>
<dbReference type="AlphaFoldDB" id="A0A6M0CDA1"/>
<dbReference type="InterPro" id="IPR003770">
    <property type="entry name" value="MLTG-like"/>
</dbReference>
<reference evidence="8 9" key="1">
    <citation type="submission" date="2020-01" db="EMBL/GenBank/DDBJ databases">
        <title>Spongiivirga citrea KCTC 32990T.</title>
        <authorList>
            <person name="Wang G."/>
        </authorList>
    </citation>
    <scope>NUCLEOTIDE SEQUENCE [LARGE SCALE GENOMIC DNA]</scope>
    <source>
        <strain evidence="8 9">KCTC 32990</strain>
    </source>
</reference>
<dbReference type="PANTHER" id="PTHR30518:SF2">
    <property type="entry name" value="ENDOLYTIC MUREIN TRANSGLYCOSYLASE"/>
    <property type="match status" value="1"/>
</dbReference>
<feature type="site" description="Important for catalytic activity" evidence="7">
    <location>
        <position position="215"/>
    </location>
</feature>
<comment type="function">
    <text evidence="7">Functions as a peptidoglycan terminase that cleaves nascent peptidoglycan strands endolytically to terminate their elongation.</text>
</comment>
<protein>
    <recommendedName>
        <fullName evidence="7">Endolytic murein transglycosylase</fullName>
        <ecNumber evidence="7">4.2.2.29</ecNumber>
    </recommendedName>
    <alternativeName>
        <fullName evidence="7">Peptidoglycan lytic transglycosylase</fullName>
    </alternativeName>
    <alternativeName>
        <fullName evidence="7">Peptidoglycan polymerization terminase</fullName>
    </alternativeName>
</protein>
<proteinExistence type="inferred from homology"/>
<comment type="caution">
    <text evidence="8">The sequence shown here is derived from an EMBL/GenBank/DDBJ whole genome shotgun (WGS) entry which is preliminary data.</text>
</comment>
<dbReference type="EMBL" id="JAABOQ010000001">
    <property type="protein sequence ID" value="NER15786.1"/>
    <property type="molecule type" value="Genomic_DNA"/>
</dbReference>
<evidence type="ECO:0000256" key="6">
    <source>
        <dbReference type="ARBA" id="ARBA00023316"/>
    </source>
</evidence>
<keyword evidence="2 7" id="KW-0812">Transmembrane</keyword>
<comment type="catalytic activity">
    <reaction evidence="7">
        <text>a peptidoglycan chain = a peptidoglycan chain with N-acetyl-1,6-anhydromuramyl-[peptide] at the reducing end + a peptidoglycan chain with N-acetylglucosamine at the non-reducing end.</text>
        <dbReference type="EC" id="4.2.2.29"/>
    </reaction>
</comment>
<name>A0A6M0CDA1_9FLAO</name>
<evidence type="ECO:0000256" key="1">
    <source>
        <dbReference type="ARBA" id="ARBA00022475"/>
    </source>
</evidence>
<organism evidence="8 9">
    <name type="scientific">Spongiivirga citrea</name>
    <dbReference type="NCBI Taxonomy" id="1481457"/>
    <lineage>
        <taxon>Bacteria</taxon>
        <taxon>Pseudomonadati</taxon>
        <taxon>Bacteroidota</taxon>
        <taxon>Flavobacteriia</taxon>
        <taxon>Flavobacteriales</taxon>
        <taxon>Flavobacteriaceae</taxon>
        <taxon>Spongiivirga</taxon>
    </lineage>
</organism>
<dbReference type="GO" id="GO:0009252">
    <property type="term" value="P:peptidoglycan biosynthetic process"/>
    <property type="evidence" value="ECO:0007669"/>
    <property type="project" value="UniProtKB-UniRule"/>
</dbReference>
<comment type="subcellular location">
    <subcellularLocation>
        <location evidence="7">Cell membrane</location>
        <topology evidence="7">Single-pass membrane protein</topology>
    </subcellularLocation>
</comment>
<dbReference type="GO" id="GO:0071555">
    <property type="term" value="P:cell wall organization"/>
    <property type="evidence" value="ECO:0007669"/>
    <property type="project" value="UniProtKB-KW"/>
</dbReference>
<dbReference type="EC" id="4.2.2.29" evidence="7"/>
<dbReference type="GO" id="GO:0008932">
    <property type="term" value="F:lytic endotransglycosylase activity"/>
    <property type="evidence" value="ECO:0007669"/>
    <property type="project" value="UniProtKB-UniRule"/>
</dbReference>
<keyword evidence="3 7" id="KW-1133">Transmembrane helix</keyword>
<comment type="similarity">
    <text evidence="7">Belongs to the transglycosylase MltG family.</text>
</comment>
<evidence type="ECO:0000256" key="4">
    <source>
        <dbReference type="ARBA" id="ARBA00023136"/>
    </source>
</evidence>
<evidence type="ECO:0000313" key="9">
    <source>
        <dbReference type="Proteomes" id="UP000474296"/>
    </source>
</evidence>